<reference evidence="1" key="1">
    <citation type="journal article" date="2014" name="Int. J. Syst. Evol. Microbiol.">
        <title>Complete genome sequence of Corynebacterium casei LMG S-19264T (=DSM 44701T), isolated from a smear-ripened cheese.</title>
        <authorList>
            <consortium name="US DOE Joint Genome Institute (JGI-PGF)"/>
            <person name="Walter F."/>
            <person name="Albersmeier A."/>
            <person name="Kalinowski J."/>
            <person name="Ruckert C."/>
        </authorList>
    </citation>
    <scope>NUCLEOTIDE SEQUENCE</scope>
    <source>
        <strain evidence="1">VKM Ac-1069</strain>
    </source>
</reference>
<dbReference type="Proteomes" id="UP001143463">
    <property type="component" value="Unassembled WGS sequence"/>
</dbReference>
<dbReference type="Gene3D" id="3.30.530.20">
    <property type="match status" value="1"/>
</dbReference>
<gene>
    <name evidence="1" type="ORF">GCM10017577_35360</name>
</gene>
<protein>
    <recommendedName>
        <fullName evidence="3">Carbon monoxide dehydrogenase subunit G</fullName>
    </recommendedName>
</protein>
<keyword evidence="2" id="KW-1185">Reference proteome</keyword>
<dbReference type="Pfam" id="PF10604">
    <property type="entry name" value="Polyketide_cyc2"/>
    <property type="match status" value="1"/>
</dbReference>
<dbReference type="SUPFAM" id="SSF55961">
    <property type="entry name" value="Bet v1-like"/>
    <property type="match status" value="1"/>
</dbReference>
<dbReference type="InterPro" id="IPR019587">
    <property type="entry name" value="Polyketide_cyclase/dehydratase"/>
</dbReference>
<comment type="caution">
    <text evidence="1">The sequence shown here is derived from an EMBL/GenBank/DDBJ whole genome shotgun (WGS) entry which is preliminary data.</text>
</comment>
<dbReference type="RefSeq" id="WP_037048242.1">
    <property type="nucleotide sequence ID" value="NZ_BAAAUZ010000029.1"/>
</dbReference>
<evidence type="ECO:0000313" key="1">
    <source>
        <dbReference type="EMBL" id="GLL12395.1"/>
    </source>
</evidence>
<evidence type="ECO:0000313" key="2">
    <source>
        <dbReference type="Proteomes" id="UP001143463"/>
    </source>
</evidence>
<dbReference type="InterPro" id="IPR023393">
    <property type="entry name" value="START-like_dom_sf"/>
</dbReference>
<sequence length="167" mass="18747">MNRFTTTTESEAVVAAERGDIWAVLTDPELLPRLTPLLTSIETDGDRWRWSMMRLAVLGVGIQPTFTERMRFTDGPEESRIDFTHEPPPDTHEFTGAEGWYRLRDAGGGTHLAIRLTLHVELPLSRLASPAVVGLMNVTLQRTGDRFVTNLLRHLDADEVPGSRVTR</sequence>
<dbReference type="EMBL" id="BSFQ01000014">
    <property type="protein sequence ID" value="GLL12395.1"/>
    <property type="molecule type" value="Genomic_DNA"/>
</dbReference>
<evidence type="ECO:0008006" key="3">
    <source>
        <dbReference type="Google" id="ProtNLM"/>
    </source>
</evidence>
<name>A0A9W6L5C8_9PSEU</name>
<accession>A0A9W6L5C8</accession>
<reference evidence="1" key="2">
    <citation type="submission" date="2023-01" db="EMBL/GenBank/DDBJ databases">
        <authorList>
            <person name="Sun Q."/>
            <person name="Evtushenko L."/>
        </authorList>
    </citation>
    <scope>NUCLEOTIDE SEQUENCE</scope>
    <source>
        <strain evidence="1">VKM Ac-1069</strain>
    </source>
</reference>
<organism evidence="1 2">
    <name type="scientific">Pseudonocardia halophobica</name>
    <dbReference type="NCBI Taxonomy" id="29401"/>
    <lineage>
        <taxon>Bacteria</taxon>
        <taxon>Bacillati</taxon>
        <taxon>Actinomycetota</taxon>
        <taxon>Actinomycetes</taxon>
        <taxon>Pseudonocardiales</taxon>
        <taxon>Pseudonocardiaceae</taxon>
        <taxon>Pseudonocardia</taxon>
    </lineage>
</organism>
<dbReference type="AlphaFoldDB" id="A0A9W6L5C8"/>
<proteinExistence type="predicted"/>